<feature type="compositionally biased region" description="Low complexity" evidence="1">
    <location>
        <begin position="310"/>
        <end position="327"/>
    </location>
</feature>
<dbReference type="Gene3D" id="3.80.10.10">
    <property type="entry name" value="Ribonuclease Inhibitor"/>
    <property type="match status" value="2"/>
</dbReference>
<dbReference type="PROSITE" id="PS51450">
    <property type="entry name" value="LRR"/>
    <property type="match status" value="1"/>
</dbReference>
<dbReference type="InterPro" id="IPR032675">
    <property type="entry name" value="LRR_dom_sf"/>
</dbReference>
<evidence type="ECO:0000259" key="2">
    <source>
        <dbReference type="PROSITE" id="PS50181"/>
    </source>
</evidence>
<name>A0A9P3H1T8_9FUNG</name>
<dbReference type="SUPFAM" id="SSF81383">
    <property type="entry name" value="F-box domain"/>
    <property type="match status" value="1"/>
</dbReference>
<dbReference type="SUPFAM" id="SSF52047">
    <property type="entry name" value="RNI-like"/>
    <property type="match status" value="1"/>
</dbReference>
<feature type="compositionally biased region" description="Polar residues" evidence="1">
    <location>
        <begin position="424"/>
        <end position="440"/>
    </location>
</feature>
<dbReference type="GO" id="GO:0019005">
    <property type="term" value="C:SCF ubiquitin ligase complex"/>
    <property type="evidence" value="ECO:0007669"/>
    <property type="project" value="TreeGrafter"/>
</dbReference>
<dbReference type="InterPro" id="IPR036047">
    <property type="entry name" value="F-box-like_dom_sf"/>
</dbReference>
<dbReference type="InterPro" id="IPR006553">
    <property type="entry name" value="Leu-rich_rpt_Cys-con_subtyp"/>
</dbReference>
<accession>A0A9P3H1T8</accession>
<dbReference type="AlphaFoldDB" id="A0A9P3H1T8"/>
<feature type="compositionally biased region" description="Low complexity" evidence="1">
    <location>
        <begin position="118"/>
        <end position="147"/>
    </location>
</feature>
<dbReference type="GO" id="GO:0031146">
    <property type="term" value="P:SCF-dependent proteasomal ubiquitin-dependent protein catabolic process"/>
    <property type="evidence" value="ECO:0007669"/>
    <property type="project" value="TreeGrafter"/>
</dbReference>
<dbReference type="PANTHER" id="PTHR13318">
    <property type="entry name" value="PARTNER OF PAIRED, ISOFORM B-RELATED"/>
    <property type="match status" value="1"/>
</dbReference>
<feature type="region of interest" description="Disordered" evidence="1">
    <location>
        <begin position="115"/>
        <end position="159"/>
    </location>
</feature>
<dbReference type="InterPro" id="IPR001810">
    <property type="entry name" value="F-box_dom"/>
</dbReference>
<reference evidence="3" key="2">
    <citation type="journal article" date="2022" name="Microbiol. Resour. Announc.">
        <title>Whole-Genome Sequence of Entomortierella parvispora E1425, a Mucoromycotan Fungus Associated with Burkholderiaceae-Related Endosymbiotic Bacteria.</title>
        <authorList>
            <person name="Herlambang A."/>
            <person name="Guo Y."/>
            <person name="Takashima Y."/>
            <person name="Narisawa K."/>
            <person name="Ohta H."/>
            <person name="Nishizawa T."/>
        </authorList>
    </citation>
    <scope>NUCLEOTIDE SEQUENCE</scope>
    <source>
        <strain evidence="3">E1425</strain>
    </source>
</reference>
<comment type="caution">
    <text evidence="3">The sequence shown here is derived from an EMBL/GenBank/DDBJ whole genome shotgun (WGS) entry which is preliminary data.</text>
</comment>
<dbReference type="SMART" id="SM00367">
    <property type="entry name" value="LRR_CC"/>
    <property type="match status" value="3"/>
</dbReference>
<dbReference type="InterPro" id="IPR001611">
    <property type="entry name" value="Leu-rich_rpt"/>
</dbReference>
<reference evidence="3" key="1">
    <citation type="submission" date="2021-11" db="EMBL/GenBank/DDBJ databases">
        <authorList>
            <person name="Herlambang A."/>
            <person name="Guo Y."/>
            <person name="Takashima Y."/>
            <person name="Nishizawa T."/>
        </authorList>
    </citation>
    <scope>NUCLEOTIDE SEQUENCE</scope>
    <source>
        <strain evidence="3">E1425</strain>
    </source>
</reference>
<dbReference type="EMBL" id="BQFW01000002">
    <property type="protein sequence ID" value="GJJ68535.1"/>
    <property type="molecule type" value="Genomic_DNA"/>
</dbReference>
<evidence type="ECO:0000313" key="4">
    <source>
        <dbReference type="Proteomes" id="UP000827284"/>
    </source>
</evidence>
<protein>
    <recommendedName>
        <fullName evidence="2">F-box domain-containing protein</fullName>
    </recommendedName>
</protein>
<gene>
    <name evidence="3" type="ORF">EMPS_00881</name>
</gene>
<dbReference type="Proteomes" id="UP000827284">
    <property type="component" value="Unassembled WGS sequence"/>
</dbReference>
<proteinExistence type="predicted"/>
<feature type="region of interest" description="Disordered" evidence="1">
    <location>
        <begin position="299"/>
        <end position="327"/>
    </location>
</feature>
<dbReference type="Pfam" id="PF00646">
    <property type="entry name" value="F-box"/>
    <property type="match status" value="1"/>
</dbReference>
<keyword evidence="4" id="KW-1185">Reference proteome</keyword>
<evidence type="ECO:0000256" key="1">
    <source>
        <dbReference type="SAM" id="MobiDB-lite"/>
    </source>
</evidence>
<dbReference type="PROSITE" id="PS50181">
    <property type="entry name" value="FBOX"/>
    <property type="match status" value="1"/>
</dbReference>
<feature type="region of interest" description="Disordered" evidence="1">
    <location>
        <begin position="412"/>
        <end position="440"/>
    </location>
</feature>
<evidence type="ECO:0000313" key="3">
    <source>
        <dbReference type="EMBL" id="GJJ68535.1"/>
    </source>
</evidence>
<feature type="domain" description="F-box" evidence="2">
    <location>
        <begin position="2"/>
        <end position="49"/>
    </location>
</feature>
<organism evidence="3 4">
    <name type="scientific">Entomortierella parvispora</name>
    <dbReference type="NCBI Taxonomy" id="205924"/>
    <lineage>
        <taxon>Eukaryota</taxon>
        <taxon>Fungi</taxon>
        <taxon>Fungi incertae sedis</taxon>
        <taxon>Mucoromycota</taxon>
        <taxon>Mortierellomycotina</taxon>
        <taxon>Mortierellomycetes</taxon>
        <taxon>Mortierellales</taxon>
        <taxon>Mortierellaceae</taxon>
        <taxon>Entomortierella</taxon>
    </lineage>
</organism>
<dbReference type="PANTHER" id="PTHR13318:SF105">
    <property type="entry name" value="F-BOX_LRR-REPEAT PROTEIN 3"/>
    <property type="match status" value="1"/>
</dbReference>
<dbReference type="OrthoDB" id="421226at2759"/>
<sequence length="514" mass="55521">MSFAFAQLPPEIQILVLHRLDSQTERLNFRLVSSAANTLVLEPCFWPVLALLARPHHTTFSNNAAGQPHRPLSLAAALLQHHSDSFLRLRSQQPLDDGLSSSSSLTIAANLPNSSSHTAAGATARAEGGPMITASSSSLSPQSLAASMTTDPKKKSTTEACKSKEDSFLAFVSTLAKRSRSVEGVQELSIEGWKSEASLDQLLRLLILHPFEHLQRLNLHTNALSGLPTLHNVPNAPEASLASASLHICSKLTILDLKNCQQLHDLSGFYSWMPNLEEINLEGCLELVHIAPSPPDLKSAMTATSKAGGSESSWPPLPSSSPQQQPLHSLRKLNLTHTKVGDEDLIWLLEQCPQLQELRLDQCYSLTPESISAIAGRGRPLHPQPEPAAAAAGVQLPSFHATATTAAMATTISANPAGGDPDLQDSSLQTSHTGSRLAASSSSDPQLALLSLNNCYDLTDESIRSLVGCRHLDLLLIRGLRTVREDTLEWLHSQGVPLRKALSPLGKWRHWHTV</sequence>